<dbReference type="SMART" id="SM00220">
    <property type="entry name" value="S_TKc"/>
    <property type="match status" value="1"/>
</dbReference>
<gene>
    <name evidence="5" type="ORF">GY17_00000986</name>
</gene>
<protein>
    <submittedName>
        <fullName evidence="5">Serine/threonine-protein kinase</fullName>
    </submittedName>
</protein>
<dbReference type="SUPFAM" id="SSF56112">
    <property type="entry name" value="Protein kinase-like (PK-like)"/>
    <property type="match status" value="1"/>
</dbReference>
<evidence type="ECO:0000256" key="1">
    <source>
        <dbReference type="ARBA" id="ARBA00022741"/>
    </source>
</evidence>
<dbReference type="Proteomes" id="UP001429100">
    <property type="component" value="Unassembled WGS sequence"/>
</dbReference>
<dbReference type="InterPro" id="IPR000719">
    <property type="entry name" value="Prot_kinase_dom"/>
</dbReference>
<feature type="region of interest" description="Disordered" evidence="3">
    <location>
        <begin position="1"/>
        <end position="57"/>
    </location>
</feature>
<dbReference type="PANTHER" id="PTHR24346">
    <property type="entry name" value="MAP/MICROTUBULE AFFINITY-REGULATING KINASE"/>
    <property type="match status" value="1"/>
</dbReference>
<dbReference type="InterPro" id="IPR011009">
    <property type="entry name" value="Kinase-like_dom_sf"/>
</dbReference>
<keyword evidence="5" id="KW-0808">Transferase</keyword>
<proteinExistence type="predicted"/>
<keyword evidence="1" id="KW-0547">Nucleotide-binding</keyword>
<dbReference type="EMBL" id="JTAI01000002">
    <property type="protein sequence ID" value="PPS98223.1"/>
    <property type="molecule type" value="Genomic_DNA"/>
</dbReference>
<evidence type="ECO:0000256" key="2">
    <source>
        <dbReference type="ARBA" id="ARBA00022840"/>
    </source>
</evidence>
<evidence type="ECO:0000313" key="6">
    <source>
        <dbReference type="Proteomes" id="UP001429100"/>
    </source>
</evidence>
<evidence type="ECO:0000313" key="5">
    <source>
        <dbReference type="EMBL" id="PPS98223.1"/>
    </source>
</evidence>
<feature type="domain" description="Protein kinase" evidence="4">
    <location>
        <begin position="380"/>
        <end position="771"/>
    </location>
</feature>
<evidence type="ECO:0000259" key="4">
    <source>
        <dbReference type="PROSITE" id="PS50011"/>
    </source>
</evidence>
<keyword evidence="5" id="KW-0418">Kinase</keyword>
<feature type="compositionally biased region" description="Basic and acidic residues" evidence="3">
    <location>
        <begin position="203"/>
        <end position="213"/>
    </location>
</feature>
<name>A0ABX5BJG7_CRYHO</name>
<accession>A0ABX5BJG7</accession>
<feature type="region of interest" description="Disordered" evidence="3">
    <location>
        <begin position="87"/>
        <end position="119"/>
    </location>
</feature>
<feature type="region of interest" description="Disordered" evidence="3">
    <location>
        <begin position="180"/>
        <end position="238"/>
    </location>
</feature>
<comment type="caution">
    <text evidence="5">The sequence shown here is derived from an EMBL/GenBank/DDBJ whole genome shotgun (WGS) entry which is preliminary data.</text>
</comment>
<feature type="compositionally biased region" description="Basic residues" evidence="3">
    <location>
        <begin position="25"/>
        <end position="38"/>
    </location>
</feature>
<evidence type="ECO:0000256" key="3">
    <source>
        <dbReference type="SAM" id="MobiDB-lite"/>
    </source>
</evidence>
<reference evidence="5 6" key="2">
    <citation type="submission" date="2017-10" db="EMBL/GenBank/DDBJ databases">
        <title>Consistent, comparative and evidence-based genome annotation and re-annotation for the closely-related species, Cryptosporidium parvum, C. hominis and C. tyzzeri.</title>
        <authorList>
            <person name="Baptista R.P."/>
            <person name="Li Y."/>
            <person name="Sateriale A."/>
            <person name="Striepen B."/>
            <person name="Kissinger J.C."/>
        </authorList>
    </citation>
    <scope>NUCLEOTIDE SEQUENCE [LARGE SCALE GENOMIC DNA]</scope>
    <source>
        <strain evidence="5">30976</strain>
    </source>
</reference>
<keyword evidence="2" id="KW-0067">ATP-binding</keyword>
<organism evidence="5 6">
    <name type="scientific">Cryptosporidium hominis</name>
    <dbReference type="NCBI Taxonomy" id="237895"/>
    <lineage>
        <taxon>Eukaryota</taxon>
        <taxon>Sar</taxon>
        <taxon>Alveolata</taxon>
        <taxon>Apicomplexa</taxon>
        <taxon>Conoidasida</taxon>
        <taxon>Coccidia</taxon>
        <taxon>Eucoccidiorida</taxon>
        <taxon>Eimeriorina</taxon>
        <taxon>Cryptosporidiidae</taxon>
        <taxon>Cryptosporidium</taxon>
    </lineage>
</organism>
<feature type="compositionally biased region" description="Polar residues" evidence="3">
    <location>
        <begin position="100"/>
        <end position="109"/>
    </location>
</feature>
<keyword evidence="6" id="KW-1185">Reference proteome</keyword>
<dbReference type="PANTHER" id="PTHR24346:SF30">
    <property type="entry name" value="MATERNAL EMBRYONIC LEUCINE ZIPPER KINASE"/>
    <property type="match status" value="1"/>
</dbReference>
<feature type="compositionally biased region" description="Polar residues" evidence="3">
    <location>
        <begin position="14"/>
        <end position="24"/>
    </location>
</feature>
<reference evidence="5 6" key="1">
    <citation type="submission" date="2014-11" db="EMBL/GenBank/DDBJ databases">
        <title>Comparative genomic analysis of Cryptosporidium hominis reveals occurrence of genetic recombination in virulent subtypes.</title>
        <authorList>
            <person name="Guo Y."/>
            <person name="Tang K."/>
            <person name="Frace M."/>
            <person name="Li N."/>
            <person name="Roellig D.M."/>
            <person name="Sammons S."/>
            <person name="Knipe K."/>
            <person name="Rowe L."/>
            <person name="Feng Y."/>
            <person name="Xiao L."/>
        </authorList>
    </citation>
    <scope>NUCLEOTIDE SEQUENCE [LARGE SCALE GENOMIC DNA]</scope>
    <source>
        <strain evidence="5">30976</strain>
    </source>
</reference>
<dbReference type="GO" id="GO:0016301">
    <property type="term" value="F:kinase activity"/>
    <property type="evidence" value="ECO:0007669"/>
    <property type="project" value="UniProtKB-KW"/>
</dbReference>
<sequence length="771" mass="87906">MAVVARRSVKLSPKNPTKVKSTGTNKKKLQVSRGRSKTRVNSEIKHHSGSPHPTRCLRGVSTRATFKRSPSPRKDWPFDEAILYPPHPRIGSPVTKVRSRSSNPFLSNPKSKKNVKMNSCSAKPIASQSPALKKYNHHSGSPTHHLHPTRCLRGVSTRATFKRSPSPRKDWAFDEAILYPPHPRTGLPKSPKIKTRTLSNTKKAMDSAKEQKKTPIRAIRSASNKSISPSKSKKSPIKSISKKVGPILKKNCKEKVIHHTANQLNKDNKVCKFDIKTESIATVLDGEEEYIQSPVTSMHVGWGGNLLNYYYWNNKIAGKNIIQISRAILWNEVHNGSIVWKPHNCINDFRLVSHSRELYNPYPSASKLQVAEYIWQFRDFYNKTKQSATEFPALYELLFVKKDSFLSSIFGRLYGNPISHESISREMFSQSLLMCHKNFVRINEVIQDQSYPFSIFVMEYLPHSCMKWNSETQCYQAPTINSNMEDVNKVYTYHGSKLIFSQVLEGVKYLHSKGVSGIYFTPESIKLSHSLGETYIDKNGKELTQLLLTSSTKSNNKVENFVKNKSKIEVDPELFEYWKPAKSVNISNEFDSAAVSHIKHIIQEKKSLPADIQNDSFLFNPIPFVEDLRNFYNTELVQNNIRSEKGKLMVKMSSPFKGMATNHKDILFSGMFIKLAKSFRNIFLGNKWLSPPELFSRMFNSLNSEVDLRKCDVWNLGVLLHCLLVGVPPTLVNKNVIIDKKIPKEVKVLLLSLLKVDPLLRPSIFDIEQYI</sequence>
<dbReference type="PROSITE" id="PS50011">
    <property type="entry name" value="PROTEIN_KINASE_DOM"/>
    <property type="match status" value="1"/>
</dbReference>
<dbReference type="Gene3D" id="1.10.510.10">
    <property type="entry name" value="Transferase(Phosphotransferase) domain 1"/>
    <property type="match status" value="2"/>
</dbReference>